<proteinExistence type="predicted"/>
<feature type="region of interest" description="Disordered" evidence="1">
    <location>
        <begin position="1"/>
        <end position="37"/>
    </location>
</feature>
<evidence type="ECO:0000256" key="1">
    <source>
        <dbReference type="SAM" id="MobiDB-lite"/>
    </source>
</evidence>
<sequence length="37" mass="3859">MTAVSNETAVPIGRLEDLQPGRDARTRSTVVSSPCSG</sequence>
<feature type="compositionally biased region" description="Polar residues" evidence="1">
    <location>
        <begin position="27"/>
        <end position="37"/>
    </location>
</feature>
<keyword evidence="3" id="KW-1185">Reference proteome</keyword>
<gene>
    <name evidence="2" type="ORF">D7316_01820</name>
</gene>
<dbReference type="Proteomes" id="UP000271469">
    <property type="component" value="Chromosome"/>
</dbReference>
<name>A0A3G8JKR3_9ACTN</name>
<evidence type="ECO:0000313" key="2">
    <source>
        <dbReference type="EMBL" id="AZG45225.1"/>
    </source>
</evidence>
<protein>
    <submittedName>
        <fullName evidence="2">Uncharacterized protein</fullName>
    </submittedName>
</protein>
<accession>A0A3G8JKR3</accession>
<reference evidence="2 3" key="1">
    <citation type="submission" date="2018-11" db="EMBL/GenBank/DDBJ databases">
        <title>Gordonia insulae sp. nov., isolated from an island soil.</title>
        <authorList>
            <person name="Kim Y.S."/>
            <person name="Kim S.B."/>
        </authorList>
    </citation>
    <scope>NUCLEOTIDE SEQUENCE [LARGE SCALE GENOMIC DNA]</scope>
    <source>
        <strain evidence="2 3">MMS17-SY073</strain>
    </source>
</reference>
<feature type="compositionally biased region" description="Basic and acidic residues" evidence="1">
    <location>
        <begin position="14"/>
        <end position="26"/>
    </location>
</feature>
<organism evidence="2 3">
    <name type="scientific">Gordonia insulae</name>
    <dbReference type="NCBI Taxonomy" id="2420509"/>
    <lineage>
        <taxon>Bacteria</taxon>
        <taxon>Bacillati</taxon>
        <taxon>Actinomycetota</taxon>
        <taxon>Actinomycetes</taxon>
        <taxon>Mycobacteriales</taxon>
        <taxon>Gordoniaceae</taxon>
        <taxon>Gordonia</taxon>
    </lineage>
</organism>
<dbReference type="KEGG" id="gom:D7316_01820"/>
<evidence type="ECO:0000313" key="3">
    <source>
        <dbReference type="Proteomes" id="UP000271469"/>
    </source>
</evidence>
<dbReference type="AlphaFoldDB" id="A0A3G8JKR3"/>
<dbReference type="EMBL" id="CP033972">
    <property type="protein sequence ID" value="AZG45225.1"/>
    <property type="molecule type" value="Genomic_DNA"/>
</dbReference>